<proteinExistence type="predicted"/>
<name>A0AAV0ZQ28_VICFA</name>
<organism evidence="5 6">
    <name type="scientific">Vicia faba</name>
    <name type="common">Broad bean</name>
    <name type="synonym">Faba vulgaris</name>
    <dbReference type="NCBI Taxonomy" id="3906"/>
    <lineage>
        <taxon>Eukaryota</taxon>
        <taxon>Viridiplantae</taxon>
        <taxon>Streptophyta</taxon>
        <taxon>Embryophyta</taxon>
        <taxon>Tracheophyta</taxon>
        <taxon>Spermatophyta</taxon>
        <taxon>Magnoliopsida</taxon>
        <taxon>eudicotyledons</taxon>
        <taxon>Gunneridae</taxon>
        <taxon>Pentapetalae</taxon>
        <taxon>rosids</taxon>
        <taxon>fabids</taxon>
        <taxon>Fabales</taxon>
        <taxon>Fabaceae</taxon>
        <taxon>Papilionoideae</taxon>
        <taxon>50 kb inversion clade</taxon>
        <taxon>NPAAA clade</taxon>
        <taxon>Hologalegina</taxon>
        <taxon>IRL clade</taxon>
        <taxon>Fabeae</taxon>
        <taxon>Vicia</taxon>
    </lineage>
</organism>
<feature type="chain" id="PRO_5043718157" description="Albumin I chain a domain-containing protein" evidence="3">
    <location>
        <begin position="29"/>
        <end position="151"/>
    </location>
</feature>
<evidence type="ECO:0000256" key="3">
    <source>
        <dbReference type="SAM" id="SignalP"/>
    </source>
</evidence>
<evidence type="ECO:0000259" key="4">
    <source>
        <dbReference type="Pfam" id="PF16720"/>
    </source>
</evidence>
<sequence length="151" mass="16976">MAYAKVSLLPLFLLATLVIIFSMEKVEAVDFLMEKVGEDNCEDLFCNIFGKKCDERCGHCECVSFGKDSDPFPRVRCEKDSYVRKIVEQTPNLCETHVDCIKKESGSFCAFIPNSNIHHGMCFDSNSQAQATIKNILISEFSNLLKMTSAI</sequence>
<evidence type="ECO:0000313" key="5">
    <source>
        <dbReference type="EMBL" id="CAI8600700.1"/>
    </source>
</evidence>
<feature type="domain" description="Albumin I chain a" evidence="4">
    <location>
        <begin position="91"/>
        <end position="129"/>
    </location>
</feature>
<keyword evidence="1" id="KW-0960">Knottin</keyword>
<evidence type="ECO:0000256" key="2">
    <source>
        <dbReference type="ARBA" id="ARBA00023157"/>
    </source>
</evidence>
<keyword evidence="2" id="KW-1015">Disulfide bond</keyword>
<feature type="signal peptide" evidence="3">
    <location>
        <begin position="1"/>
        <end position="28"/>
    </location>
</feature>
<dbReference type="EMBL" id="OX451737">
    <property type="protein sequence ID" value="CAI8600700.1"/>
    <property type="molecule type" value="Genomic_DNA"/>
</dbReference>
<evidence type="ECO:0000313" key="6">
    <source>
        <dbReference type="Proteomes" id="UP001157006"/>
    </source>
</evidence>
<dbReference type="AlphaFoldDB" id="A0AAV0ZQ28"/>
<gene>
    <name evidence="5" type="ORF">VFH_II236520</name>
</gene>
<reference evidence="5 6" key="1">
    <citation type="submission" date="2023-01" db="EMBL/GenBank/DDBJ databases">
        <authorList>
            <person name="Kreplak J."/>
        </authorList>
    </citation>
    <scope>NUCLEOTIDE SEQUENCE [LARGE SCALE GENOMIC DNA]</scope>
</reference>
<dbReference type="InterPro" id="IPR032000">
    <property type="entry name" value="Albumin_I_a"/>
</dbReference>
<evidence type="ECO:0000256" key="1">
    <source>
        <dbReference type="ARBA" id="ARBA00022854"/>
    </source>
</evidence>
<keyword evidence="3" id="KW-0732">Signal</keyword>
<accession>A0AAV0ZQ28</accession>
<dbReference type="Pfam" id="PF16720">
    <property type="entry name" value="Albumin_I_a"/>
    <property type="match status" value="1"/>
</dbReference>
<protein>
    <recommendedName>
        <fullName evidence="4">Albumin I chain a domain-containing protein</fullName>
    </recommendedName>
</protein>
<dbReference type="Proteomes" id="UP001157006">
    <property type="component" value="Chromosome 2"/>
</dbReference>
<keyword evidence="6" id="KW-1185">Reference proteome</keyword>